<evidence type="ECO:0000259" key="4">
    <source>
        <dbReference type="PROSITE" id="PS01124"/>
    </source>
</evidence>
<dbReference type="PROSITE" id="PS01124">
    <property type="entry name" value="HTH_ARAC_FAMILY_2"/>
    <property type="match status" value="1"/>
</dbReference>
<dbReference type="AlphaFoldDB" id="A0A2H1E6Z4"/>
<feature type="domain" description="HTH araC/xylS-type" evidence="4">
    <location>
        <begin position="173"/>
        <end position="271"/>
    </location>
</feature>
<dbReference type="Proteomes" id="UP000231564">
    <property type="component" value="Chromosome MARIT"/>
</dbReference>
<dbReference type="SMART" id="SM00342">
    <property type="entry name" value="HTH_ARAC"/>
    <property type="match status" value="1"/>
</dbReference>
<dbReference type="OrthoDB" id="2666928at2"/>
<keyword evidence="1" id="KW-0805">Transcription regulation</keyword>
<evidence type="ECO:0000256" key="3">
    <source>
        <dbReference type="ARBA" id="ARBA00023163"/>
    </source>
</evidence>
<keyword evidence="2" id="KW-0238">DNA-binding</keyword>
<evidence type="ECO:0000313" key="6">
    <source>
        <dbReference type="Proteomes" id="UP000231564"/>
    </source>
</evidence>
<reference evidence="5 6" key="1">
    <citation type="submission" date="2016-11" db="EMBL/GenBank/DDBJ databases">
        <authorList>
            <person name="Jaros S."/>
            <person name="Januszkiewicz K."/>
            <person name="Wedrychowicz H."/>
        </authorList>
    </citation>
    <scope>NUCLEOTIDE SEQUENCE [LARGE SCALE GENOMIC DNA]</scope>
    <source>
        <strain evidence="5">NCIMB 2154T</strain>
    </source>
</reference>
<evidence type="ECO:0000313" key="5">
    <source>
        <dbReference type="EMBL" id="SFZ80395.1"/>
    </source>
</evidence>
<evidence type="ECO:0000256" key="1">
    <source>
        <dbReference type="ARBA" id="ARBA00023015"/>
    </source>
</evidence>
<dbReference type="Gene3D" id="1.10.10.60">
    <property type="entry name" value="Homeodomain-like"/>
    <property type="match status" value="1"/>
</dbReference>
<dbReference type="RefSeq" id="WP_024741376.1">
    <property type="nucleotide sequence ID" value="NZ_BAUG01000025.1"/>
</dbReference>
<dbReference type="GO" id="GO:0043565">
    <property type="term" value="F:sequence-specific DNA binding"/>
    <property type="evidence" value="ECO:0007669"/>
    <property type="project" value="InterPro"/>
</dbReference>
<protein>
    <submittedName>
        <fullName evidence="5">Transcriptional regulator, AraC family</fullName>
    </submittedName>
</protein>
<dbReference type="GeneID" id="47722097"/>
<keyword evidence="3" id="KW-0804">Transcription</keyword>
<dbReference type="GO" id="GO:0003700">
    <property type="term" value="F:DNA-binding transcription factor activity"/>
    <property type="evidence" value="ECO:0007669"/>
    <property type="project" value="InterPro"/>
</dbReference>
<dbReference type="SUPFAM" id="SSF46689">
    <property type="entry name" value="Homeodomain-like"/>
    <property type="match status" value="1"/>
</dbReference>
<organism evidence="5 6">
    <name type="scientific">Tenacibaculum maritimum NCIMB 2154</name>
    <dbReference type="NCBI Taxonomy" id="1349785"/>
    <lineage>
        <taxon>Bacteria</taxon>
        <taxon>Pseudomonadati</taxon>
        <taxon>Bacteroidota</taxon>
        <taxon>Flavobacteriia</taxon>
        <taxon>Flavobacteriales</taxon>
        <taxon>Flavobacteriaceae</taxon>
        <taxon>Tenacibaculum</taxon>
    </lineage>
</organism>
<proteinExistence type="predicted"/>
<name>A0A2H1E6Z4_9FLAO</name>
<gene>
    <name evidence="5" type="ORF">MARIT_0500</name>
</gene>
<sequence>MKTFKNTQKNTMYHYNDLSFSLIQGKPINLINDMETHRLFWFFTPTDKVYINYNKVNITGNSLVFSTPDDIIISEGRINKVAQLTIRKSNKKDPIRLVSLLFNNRMNVYGDINSSQIITFDNNNVESYFTSLKILFEHQNINQEQKQTISTLINQIILECVCLKILDYNKEIELFTTLVNQQYKQQHQVTDYAKQMVIPPKKLLEIFNRKGYAKPSSIIKSKLLKEAKHLLASTNRNINQIGYEIGIEDPAYFSRFFKKNTGVTALEFRNYFQKYINNEKSPIL</sequence>
<dbReference type="STRING" id="1349785.GCA_000509405_01355"/>
<accession>A0A2H1E6Z4</accession>
<dbReference type="PANTHER" id="PTHR43280:SF32">
    <property type="entry name" value="TRANSCRIPTIONAL REGULATORY PROTEIN"/>
    <property type="match status" value="1"/>
</dbReference>
<dbReference type="PANTHER" id="PTHR43280">
    <property type="entry name" value="ARAC-FAMILY TRANSCRIPTIONAL REGULATOR"/>
    <property type="match status" value="1"/>
</dbReference>
<keyword evidence="6" id="KW-1185">Reference proteome</keyword>
<dbReference type="EMBL" id="LT634361">
    <property type="protein sequence ID" value="SFZ80395.1"/>
    <property type="molecule type" value="Genomic_DNA"/>
</dbReference>
<evidence type="ECO:0000256" key="2">
    <source>
        <dbReference type="ARBA" id="ARBA00023125"/>
    </source>
</evidence>
<dbReference type="InterPro" id="IPR018060">
    <property type="entry name" value="HTH_AraC"/>
</dbReference>
<dbReference type="Pfam" id="PF12833">
    <property type="entry name" value="HTH_18"/>
    <property type="match status" value="1"/>
</dbReference>
<dbReference type="InterPro" id="IPR009057">
    <property type="entry name" value="Homeodomain-like_sf"/>
</dbReference>
<dbReference type="KEGG" id="tmar:MARIT_0500"/>